<dbReference type="PANTHER" id="PTHR37451">
    <property type="entry name" value="MARVEL DOMAIN"/>
    <property type="match status" value="1"/>
</dbReference>
<organism evidence="3 4">
    <name type="scientific">Microthyrium microscopicum</name>
    <dbReference type="NCBI Taxonomy" id="703497"/>
    <lineage>
        <taxon>Eukaryota</taxon>
        <taxon>Fungi</taxon>
        <taxon>Dikarya</taxon>
        <taxon>Ascomycota</taxon>
        <taxon>Pezizomycotina</taxon>
        <taxon>Dothideomycetes</taxon>
        <taxon>Dothideomycetes incertae sedis</taxon>
        <taxon>Microthyriales</taxon>
        <taxon>Microthyriaceae</taxon>
        <taxon>Microthyrium</taxon>
    </lineage>
</organism>
<sequence length="439" mass="46676">MNSTEGSKTVHATVQPIAPQAGEAITTRAATENAHPLRTNRAITAVRGAQIILTIAALGVSGGDISSWKSNECNAPAKLDYNIAVAAISLPALIYLLLNSGKLGAKFHSLPWHPFAQAGMDFVLPILWIAAAALWSTDFTCDQLCGLCKQFGFDNGGSDGFYLPSAIDPYESCVCFWTLNSKRGLDSGNHLTSRAVHVPSHSGSSAKSAKKAGKAASKLGIDWIMVIVSAIALGLTILNIIKARKAQQTQPAIQMEPKTEAQPVAQGGQQQPNHGQYGSPDGAPPGYQSPAPAYYPAPQEQYMQPNGSQMPQPAMSPPPQQFVGYPQPTMSPPPHQMAGYPQSSTSPHPQQIAGYPQPTTSPPPQQISGYPEPTTSPPPQQMAGFVPQPMGSSPQAMPYQSQPDVSGYAYPNNAVPQQHMQMPHQGVPIQQPVSQHQTQ</sequence>
<feature type="region of interest" description="Disordered" evidence="1">
    <location>
        <begin position="251"/>
        <end position="439"/>
    </location>
</feature>
<feature type="transmembrane region" description="Helical" evidence="2">
    <location>
        <begin position="81"/>
        <end position="98"/>
    </location>
</feature>
<reference evidence="3" key="1">
    <citation type="journal article" date="2020" name="Stud. Mycol.">
        <title>101 Dothideomycetes genomes: a test case for predicting lifestyles and emergence of pathogens.</title>
        <authorList>
            <person name="Haridas S."/>
            <person name="Albert R."/>
            <person name="Binder M."/>
            <person name="Bloem J."/>
            <person name="Labutti K."/>
            <person name="Salamov A."/>
            <person name="Andreopoulos B."/>
            <person name="Baker S."/>
            <person name="Barry K."/>
            <person name="Bills G."/>
            <person name="Bluhm B."/>
            <person name="Cannon C."/>
            <person name="Castanera R."/>
            <person name="Culley D."/>
            <person name="Daum C."/>
            <person name="Ezra D."/>
            <person name="Gonzalez J."/>
            <person name="Henrissat B."/>
            <person name="Kuo A."/>
            <person name="Liang C."/>
            <person name="Lipzen A."/>
            <person name="Lutzoni F."/>
            <person name="Magnuson J."/>
            <person name="Mondo S."/>
            <person name="Nolan M."/>
            <person name="Ohm R."/>
            <person name="Pangilinan J."/>
            <person name="Park H.-J."/>
            <person name="Ramirez L."/>
            <person name="Alfaro M."/>
            <person name="Sun H."/>
            <person name="Tritt A."/>
            <person name="Yoshinaga Y."/>
            <person name="Zwiers L.-H."/>
            <person name="Turgeon B."/>
            <person name="Goodwin S."/>
            <person name="Spatafora J."/>
            <person name="Crous P."/>
            <person name="Grigoriev I."/>
        </authorList>
    </citation>
    <scope>NUCLEOTIDE SEQUENCE</scope>
    <source>
        <strain evidence="3">CBS 115976</strain>
    </source>
</reference>
<keyword evidence="4" id="KW-1185">Reference proteome</keyword>
<evidence type="ECO:0000256" key="2">
    <source>
        <dbReference type="SAM" id="Phobius"/>
    </source>
</evidence>
<protein>
    <recommendedName>
        <fullName evidence="5">MARVEL domain-containing protein</fullName>
    </recommendedName>
</protein>
<evidence type="ECO:0008006" key="5">
    <source>
        <dbReference type="Google" id="ProtNLM"/>
    </source>
</evidence>
<name>A0A6A6U4T9_9PEZI</name>
<dbReference type="OrthoDB" id="2117453at2759"/>
<dbReference type="Proteomes" id="UP000799302">
    <property type="component" value="Unassembled WGS sequence"/>
</dbReference>
<keyword evidence="2" id="KW-0812">Transmembrane</keyword>
<gene>
    <name evidence="3" type="ORF">BT63DRAFT_458815</name>
</gene>
<evidence type="ECO:0000256" key="1">
    <source>
        <dbReference type="SAM" id="MobiDB-lite"/>
    </source>
</evidence>
<dbReference type="PANTHER" id="PTHR37451:SF1">
    <property type="entry name" value="MARVEL DOMAIN-CONTAINING PROTEIN"/>
    <property type="match status" value="1"/>
</dbReference>
<feature type="transmembrane region" description="Helical" evidence="2">
    <location>
        <begin position="118"/>
        <end position="137"/>
    </location>
</feature>
<keyword evidence="2" id="KW-1133">Transmembrane helix</keyword>
<keyword evidence="2" id="KW-0472">Membrane</keyword>
<feature type="transmembrane region" description="Helical" evidence="2">
    <location>
        <begin position="223"/>
        <end position="241"/>
    </location>
</feature>
<dbReference type="EMBL" id="MU004239">
    <property type="protein sequence ID" value="KAF2666457.1"/>
    <property type="molecule type" value="Genomic_DNA"/>
</dbReference>
<dbReference type="AlphaFoldDB" id="A0A6A6U4T9"/>
<proteinExistence type="predicted"/>
<feature type="compositionally biased region" description="Polar residues" evidence="1">
    <location>
        <begin position="390"/>
        <end position="404"/>
    </location>
</feature>
<evidence type="ECO:0000313" key="3">
    <source>
        <dbReference type="EMBL" id="KAF2666457.1"/>
    </source>
</evidence>
<evidence type="ECO:0000313" key="4">
    <source>
        <dbReference type="Proteomes" id="UP000799302"/>
    </source>
</evidence>
<feature type="compositionally biased region" description="Low complexity" evidence="1">
    <location>
        <begin position="284"/>
        <end position="313"/>
    </location>
</feature>
<accession>A0A6A6U4T9</accession>
<feature type="compositionally biased region" description="Low complexity" evidence="1">
    <location>
        <begin position="261"/>
        <end position="272"/>
    </location>
</feature>